<dbReference type="InterPro" id="IPR005225">
    <property type="entry name" value="Small_GTP-bd"/>
</dbReference>
<feature type="binding site" evidence="8">
    <location>
        <begin position="56"/>
        <end position="60"/>
    </location>
    <ligand>
        <name>GTP</name>
        <dbReference type="ChEBI" id="CHEBI:37565"/>
        <label>1</label>
    </ligand>
</feature>
<dbReference type="NCBIfam" id="TIGR03594">
    <property type="entry name" value="GTPase_EngA"/>
    <property type="match status" value="1"/>
</dbReference>
<dbReference type="EMBL" id="JAOYOD010000001">
    <property type="protein sequence ID" value="MCV9385679.1"/>
    <property type="molecule type" value="Genomic_DNA"/>
</dbReference>
<evidence type="ECO:0000256" key="3">
    <source>
        <dbReference type="ARBA" id="ARBA00022517"/>
    </source>
</evidence>
<sequence>MSNILAITGRPNVGKSTLFNRLVEQKKAIMDDESGVTRDRHYGFGQWSGKYFTVIDTGGYVTGSDDIFEAQIRDQVKLALDEASVIIFMVDCKDGMTDMDKDFANILRELKKPVLVVANKADNPNLDMQSAEFYGLGLESEVFPISSASGSGTGDLLDKVVEHFQDDDLENPEEGIPRISILGRPNAGKSSFLNALLGKDRSIVTDIAGTTRDAINTRYKLFGKDFILTDTAGIRKKSKVKEDIEFYSVLRAIQSLQDSDVCVVMVDATRGFEAQDMNIITLADKYKKGIMIMVNKWDLIENKESNTAENFRKEILEKLGKPLSYIPIIFTSVIEKQRIFQAIELAIEIFDNRTRRVSTSELNDAMLPEIERYPPPATKGKHIKIKYITQLPTRTPSFAFFCNLPQYIKEPYERFLLNKLRGHFNFQGVPVKIYFRKK</sequence>
<evidence type="ECO:0000256" key="9">
    <source>
        <dbReference type="PROSITE-ProRule" id="PRU01049"/>
    </source>
</evidence>
<feature type="domain" description="EngA-type G" evidence="11">
    <location>
        <begin position="3"/>
        <end position="168"/>
    </location>
</feature>
<dbReference type="SUPFAM" id="SSF52540">
    <property type="entry name" value="P-loop containing nucleoside triphosphate hydrolases"/>
    <property type="match status" value="2"/>
</dbReference>
<feature type="binding site" evidence="8">
    <location>
        <begin position="119"/>
        <end position="122"/>
    </location>
    <ligand>
        <name>GTP</name>
        <dbReference type="ChEBI" id="CHEBI:37565"/>
        <label>1</label>
    </ligand>
</feature>
<comment type="function">
    <text evidence="8 10">GTPase that plays an essential role in the late steps of ribosome biogenesis.</text>
</comment>
<dbReference type="Gene3D" id="3.30.300.20">
    <property type="match status" value="1"/>
</dbReference>
<dbReference type="RefSeq" id="WP_264136463.1">
    <property type="nucleotide sequence ID" value="NZ_JAOYOD010000001.1"/>
</dbReference>
<dbReference type="Pfam" id="PF01926">
    <property type="entry name" value="MMR_HSR1"/>
    <property type="match status" value="2"/>
</dbReference>
<dbReference type="PANTHER" id="PTHR43834:SF6">
    <property type="entry name" value="GTPASE DER"/>
    <property type="match status" value="1"/>
</dbReference>
<feature type="domain" description="EngA-type G" evidence="11">
    <location>
        <begin position="177"/>
        <end position="354"/>
    </location>
</feature>
<evidence type="ECO:0000259" key="11">
    <source>
        <dbReference type="PROSITE" id="PS51712"/>
    </source>
</evidence>
<feature type="binding site" evidence="8">
    <location>
        <begin position="183"/>
        <end position="190"/>
    </location>
    <ligand>
        <name>GTP</name>
        <dbReference type="ChEBI" id="CHEBI:37565"/>
        <label>2</label>
    </ligand>
</feature>
<protein>
    <recommendedName>
        <fullName evidence="2 8">GTPase Der</fullName>
    </recommendedName>
    <alternativeName>
        <fullName evidence="7 8">GTP-binding protein EngA</fullName>
    </alternativeName>
</protein>
<dbReference type="InterPro" id="IPR006073">
    <property type="entry name" value="GTP-bd"/>
</dbReference>
<evidence type="ECO:0000256" key="2">
    <source>
        <dbReference type="ARBA" id="ARBA00020953"/>
    </source>
</evidence>
<keyword evidence="6 8" id="KW-0342">GTP-binding</keyword>
<evidence type="ECO:0000256" key="5">
    <source>
        <dbReference type="ARBA" id="ARBA00022741"/>
    </source>
</evidence>
<comment type="subunit">
    <text evidence="8">Associates with the 50S ribosomal subunit.</text>
</comment>
<feature type="binding site" evidence="8">
    <location>
        <begin position="230"/>
        <end position="234"/>
    </location>
    <ligand>
        <name>GTP</name>
        <dbReference type="ChEBI" id="CHEBI:37565"/>
        <label>2</label>
    </ligand>
</feature>
<reference evidence="12 13" key="1">
    <citation type="submission" date="2022-10" db="EMBL/GenBank/DDBJ databases">
        <title>Comparative genomics and taxonomic characterization of three novel marine species of genus Reichenbachiella exhibiting antioxidant and polysaccharide degradation activities.</title>
        <authorList>
            <person name="Muhammad N."/>
            <person name="Lee Y.-J."/>
            <person name="Ko J."/>
            <person name="Kim S.-G."/>
        </authorList>
    </citation>
    <scope>NUCLEOTIDE SEQUENCE [LARGE SCALE GENOMIC DNA]</scope>
    <source>
        <strain evidence="12 13">ABR2-5</strain>
    </source>
</reference>
<evidence type="ECO:0000256" key="4">
    <source>
        <dbReference type="ARBA" id="ARBA00022737"/>
    </source>
</evidence>
<comment type="caution">
    <text evidence="12">The sequence shown here is derived from an EMBL/GenBank/DDBJ whole genome shotgun (WGS) entry which is preliminary data.</text>
</comment>
<dbReference type="PIRSF" id="PIRSF006485">
    <property type="entry name" value="GTP-binding_EngA"/>
    <property type="match status" value="1"/>
</dbReference>
<dbReference type="Gene3D" id="3.40.50.300">
    <property type="entry name" value="P-loop containing nucleotide triphosphate hydrolases"/>
    <property type="match status" value="2"/>
</dbReference>
<dbReference type="PANTHER" id="PTHR43834">
    <property type="entry name" value="GTPASE DER"/>
    <property type="match status" value="1"/>
</dbReference>
<dbReference type="Proteomes" id="UP001300692">
    <property type="component" value="Unassembled WGS sequence"/>
</dbReference>
<gene>
    <name evidence="8 12" type="primary">der</name>
    <name evidence="12" type="ORF">N7U62_03350</name>
</gene>
<keyword evidence="13" id="KW-1185">Reference proteome</keyword>
<keyword evidence="5 8" id="KW-0547">Nucleotide-binding</keyword>
<evidence type="ECO:0000256" key="10">
    <source>
        <dbReference type="RuleBase" id="RU004481"/>
    </source>
</evidence>
<dbReference type="HAMAP" id="MF_00195">
    <property type="entry name" value="GTPase_Der"/>
    <property type="match status" value="1"/>
</dbReference>
<name>A0ABT3CPW0_9BACT</name>
<proteinExistence type="inferred from homology"/>
<dbReference type="InterPro" id="IPR031166">
    <property type="entry name" value="G_ENGA"/>
</dbReference>
<evidence type="ECO:0000256" key="6">
    <source>
        <dbReference type="ARBA" id="ARBA00023134"/>
    </source>
</evidence>
<evidence type="ECO:0000256" key="7">
    <source>
        <dbReference type="ARBA" id="ARBA00032345"/>
    </source>
</evidence>
<dbReference type="CDD" id="cd01894">
    <property type="entry name" value="EngA1"/>
    <property type="match status" value="1"/>
</dbReference>
<dbReference type="InterPro" id="IPR016484">
    <property type="entry name" value="GTPase_Der"/>
</dbReference>
<dbReference type="InterPro" id="IPR032859">
    <property type="entry name" value="KH_dom-like"/>
</dbReference>
<feature type="binding site" evidence="8">
    <location>
        <begin position="295"/>
        <end position="298"/>
    </location>
    <ligand>
        <name>GTP</name>
        <dbReference type="ChEBI" id="CHEBI:37565"/>
        <label>2</label>
    </ligand>
</feature>
<keyword evidence="12" id="KW-0378">Hydrolase</keyword>
<evidence type="ECO:0000256" key="8">
    <source>
        <dbReference type="HAMAP-Rule" id="MF_00195"/>
    </source>
</evidence>
<dbReference type="InterPro" id="IPR015946">
    <property type="entry name" value="KH_dom-like_a/b"/>
</dbReference>
<feature type="binding site" evidence="8">
    <location>
        <begin position="9"/>
        <end position="16"/>
    </location>
    <ligand>
        <name>GTP</name>
        <dbReference type="ChEBI" id="CHEBI:37565"/>
        <label>1</label>
    </ligand>
</feature>
<organism evidence="12 13">
    <name type="scientific">Reichenbachiella ulvae</name>
    <dbReference type="NCBI Taxonomy" id="2980104"/>
    <lineage>
        <taxon>Bacteria</taxon>
        <taxon>Pseudomonadati</taxon>
        <taxon>Bacteroidota</taxon>
        <taxon>Cytophagia</taxon>
        <taxon>Cytophagales</taxon>
        <taxon>Reichenbachiellaceae</taxon>
        <taxon>Reichenbachiella</taxon>
    </lineage>
</organism>
<evidence type="ECO:0000256" key="1">
    <source>
        <dbReference type="ARBA" id="ARBA00008279"/>
    </source>
</evidence>
<keyword evidence="3 8" id="KW-0690">Ribosome biogenesis</keyword>
<keyword evidence="4 10" id="KW-0677">Repeat</keyword>
<evidence type="ECO:0000313" key="13">
    <source>
        <dbReference type="Proteomes" id="UP001300692"/>
    </source>
</evidence>
<dbReference type="GO" id="GO:0016787">
    <property type="term" value="F:hydrolase activity"/>
    <property type="evidence" value="ECO:0007669"/>
    <property type="project" value="UniProtKB-KW"/>
</dbReference>
<dbReference type="Pfam" id="PF14714">
    <property type="entry name" value="KH_dom-like"/>
    <property type="match status" value="1"/>
</dbReference>
<comment type="similarity">
    <text evidence="1 8 9 10">Belongs to the TRAFAC class TrmE-Era-EngA-EngB-Septin-like GTPase superfamily. EngA (Der) GTPase family.</text>
</comment>
<accession>A0ABT3CPW0</accession>
<dbReference type="CDD" id="cd01895">
    <property type="entry name" value="EngA2"/>
    <property type="match status" value="1"/>
</dbReference>
<dbReference type="NCBIfam" id="TIGR00231">
    <property type="entry name" value="small_GTP"/>
    <property type="match status" value="2"/>
</dbReference>
<dbReference type="InterPro" id="IPR027417">
    <property type="entry name" value="P-loop_NTPase"/>
</dbReference>
<evidence type="ECO:0000313" key="12">
    <source>
        <dbReference type="EMBL" id="MCV9385679.1"/>
    </source>
</evidence>
<dbReference type="PROSITE" id="PS51712">
    <property type="entry name" value="G_ENGA"/>
    <property type="match status" value="2"/>
</dbReference>